<reference evidence="3 4" key="1">
    <citation type="journal article" date="2021" name="bioRxiv">
        <title>Chromosome-scale and haplotype-resolved genome assembly of a tetraploid potato cultivar.</title>
        <authorList>
            <person name="Sun H."/>
            <person name="Jiao W.-B."/>
            <person name="Krause K."/>
            <person name="Campoy J.A."/>
            <person name="Goel M."/>
            <person name="Folz-Donahue K."/>
            <person name="Kukat C."/>
            <person name="Huettel B."/>
            <person name="Schneeberger K."/>
        </authorList>
    </citation>
    <scope>NUCLEOTIDE SEQUENCE [LARGE SCALE GENOMIC DNA]</scope>
    <source>
        <strain evidence="3">SolTubOtavaFocal</strain>
        <tissue evidence="3">Leaves</tissue>
    </source>
</reference>
<dbReference type="Pfam" id="PF13952">
    <property type="entry name" value="DUF4216"/>
    <property type="match status" value="1"/>
</dbReference>
<organism evidence="3 4">
    <name type="scientific">Solanum tuberosum</name>
    <name type="common">Potato</name>
    <dbReference type="NCBI Taxonomy" id="4113"/>
    <lineage>
        <taxon>Eukaryota</taxon>
        <taxon>Viridiplantae</taxon>
        <taxon>Streptophyta</taxon>
        <taxon>Embryophyta</taxon>
        <taxon>Tracheophyta</taxon>
        <taxon>Spermatophyta</taxon>
        <taxon>Magnoliopsida</taxon>
        <taxon>eudicotyledons</taxon>
        <taxon>Gunneridae</taxon>
        <taxon>Pentapetalae</taxon>
        <taxon>asterids</taxon>
        <taxon>lamiids</taxon>
        <taxon>Solanales</taxon>
        <taxon>Solanaceae</taxon>
        <taxon>Solanoideae</taxon>
        <taxon>Solaneae</taxon>
        <taxon>Solanum</taxon>
    </lineage>
</organism>
<dbReference type="EMBL" id="JAIVGD010000028">
    <property type="protein sequence ID" value="KAH0738132.1"/>
    <property type="molecule type" value="Genomic_DNA"/>
</dbReference>
<protein>
    <recommendedName>
        <fullName evidence="2">DUF4216 domain-containing protein</fullName>
    </recommendedName>
</protein>
<dbReference type="Proteomes" id="UP000826656">
    <property type="component" value="Unassembled WGS sequence"/>
</dbReference>
<proteinExistence type="predicted"/>
<evidence type="ECO:0000259" key="2">
    <source>
        <dbReference type="Pfam" id="PF13952"/>
    </source>
</evidence>
<dbReference type="InterPro" id="IPR025312">
    <property type="entry name" value="DUF4216"/>
</dbReference>
<evidence type="ECO:0000313" key="4">
    <source>
        <dbReference type="Proteomes" id="UP000826656"/>
    </source>
</evidence>
<feature type="domain" description="DUF4216" evidence="2">
    <location>
        <begin position="26"/>
        <end position="54"/>
    </location>
</feature>
<gene>
    <name evidence="3" type="ORF">KY290_036837</name>
</gene>
<name>A0ABQ7TTU5_SOLTU</name>
<comment type="caution">
    <text evidence="3">The sequence shown here is derived from an EMBL/GenBank/DDBJ whole genome shotgun (WGS) entry which is preliminary data.</text>
</comment>
<sequence length="97" mass="11170">MRILDTCLMQTGTDNLLNGLKIGFLKINEPFVLANKAYQVFYANDNSNKGWKVVMKTQPRDSFEIIEQMNDDIVELGSPSQKKRKRTNEVQDETSQE</sequence>
<keyword evidence="4" id="KW-1185">Reference proteome</keyword>
<evidence type="ECO:0000256" key="1">
    <source>
        <dbReference type="SAM" id="MobiDB-lite"/>
    </source>
</evidence>
<evidence type="ECO:0000313" key="3">
    <source>
        <dbReference type="EMBL" id="KAH0738132.1"/>
    </source>
</evidence>
<accession>A0ABQ7TTU5</accession>
<feature type="region of interest" description="Disordered" evidence="1">
    <location>
        <begin position="74"/>
        <end position="97"/>
    </location>
</feature>